<sequence length="88" mass="9698">MNARATATQWIRFLDARDPEDAVGQLRDLVRRLDGCTDDLTRVLNALSGAPADDVEEVLRISRTTTYEAISLLNGAVTRIRLDDPDAA</sequence>
<proteinExistence type="predicted"/>
<reference evidence="1 2" key="1">
    <citation type="submission" date="2019-01" db="EMBL/GenBank/DDBJ databases">
        <title>Nocardioides guangzhouensis sp. nov., an actinobacterium isolated from soil.</title>
        <authorList>
            <person name="Fu Y."/>
            <person name="Cai Y."/>
            <person name="Lin Z."/>
            <person name="Chen P."/>
        </authorList>
    </citation>
    <scope>NUCLEOTIDE SEQUENCE [LARGE SCALE GENOMIC DNA]</scope>
    <source>
        <strain evidence="1 2">130</strain>
    </source>
</reference>
<dbReference type="OrthoDB" id="3788504at2"/>
<evidence type="ECO:0000313" key="1">
    <source>
        <dbReference type="EMBL" id="RYP88676.1"/>
    </source>
</evidence>
<comment type="caution">
    <text evidence="1">The sequence shown here is derived from an EMBL/GenBank/DDBJ whole genome shotgun (WGS) entry which is preliminary data.</text>
</comment>
<keyword evidence="2" id="KW-1185">Reference proteome</keyword>
<dbReference type="EMBL" id="SDKM01000002">
    <property type="protein sequence ID" value="RYP88676.1"/>
    <property type="molecule type" value="Genomic_DNA"/>
</dbReference>
<dbReference type="AlphaFoldDB" id="A0A4Q4ZMB4"/>
<protein>
    <submittedName>
        <fullName evidence="1">Uncharacterized protein</fullName>
    </submittedName>
</protein>
<dbReference type="RefSeq" id="WP_134713539.1">
    <property type="nucleotide sequence ID" value="NZ_SDKM01000002.1"/>
</dbReference>
<organism evidence="1 2">
    <name type="scientific">Nocardioides guangzhouensis</name>
    <dbReference type="NCBI Taxonomy" id="2497878"/>
    <lineage>
        <taxon>Bacteria</taxon>
        <taxon>Bacillati</taxon>
        <taxon>Actinomycetota</taxon>
        <taxon>Actinomycetes</taxon>
        <taxon>Propionibacteriales</taxon>
        <taxon>Nocardioidaceae</taxon>
        <taxon>Nocardioides</taxon>
    </lineage>
</organism>
<dbReference type="Proteomes" id="UP000295198">
    <property type="component" value="Unassembled WGS sequence"/>
</dbReference>
<evidence type="ECO:0000313" key="2">
    <source>
        <dbReference type="Proteomes" id="UP000295198"/>
    </source>
</evidence>
<name>A0A4Q4ZMB4_9ACTN</name>
<accession>A0A4Q4ZMB4</accession>
<gene>
    <name evidence="1" type="ORF">EKO23_01955</name>
</gene>